<protein>
    <submittedName>
        <fullName evidence="1">Uncharacterized protein</fullName>
    </submittedName>
</protein>
<dbReference type="Proteomes" id="UP001153269">
    <property type="component" value="Unassembled WGS sequence"/>
</dbReference>
<reference evidence="1" key="1">
    <citation type="submission" date="2020-03" db="EMBL/GenBank/DDBJ databases">
        <authorList>
            <person name="Weist P."/>
        </authorList>
    </citation>
    <scope>NUCLEOTIDE SEQUENCE</scope>
</reference>
<evidence type="ECO:0000313" key="1">
    <source>
        <dbReference type="EMBL" id="CAB1418672.1"/>
    </source>
</evidence>
<organism evidence="1 2">
    <name type="scientific">Pleuronectes platessa</name>
    <name type="common">European plaice</name>
    <dbReference type="NCBI Taxonomy" id="8262"/>
    <lineage>
        <taxon>Eukaryota</taxon>
        <taxon>Metazoa</taxon>
        <taxon>Chordata</taxon>
        <taxon>Craniata</taxon>
        <taxon>Vertebrata</taxon>
        <taxon>Euteleostomi</taxon>
        <taxon>Actinopterygii</taxon>
        <taxon>Neopterygii</taxon>
        <taxon>Teleostei</taxon>
        <taxon>Neoteleostei</taxon>
        <taxon>Acanthomorphata</taxon>
        <taxon>Carangaria</taxon>
        <taxon>Pleuronectiformes</taxon>
        <taxon>Pleuronectoidei</taxon>
        <taxon>Pleuronectidae</taxon>
        <taxon>Pleuronectes</taxon>
    </lineage>
</organism>
<sequence length="167" mass="18349">MASPSPPPRRCLTHGSGAGRRRVRCAAFSLKETEMEERAREGSTRDEGHDMQLMCGGREAELDVRLRRAELDWNQGSVGGRPSANSLCVLHIPSQTTRGISELFGFDPLAFLEAVRNTSTPPAASLLGNKDLTESFSPHCRHGAHQPQSAHCRSDHYMHGYINLLTA</sequence>
<name>A0A9N7TTJ0_PLEPL</name>
<comment type="caution">
    <text evidence="1">The sequence shown here is derived from an EMBL/GenBank/DDBJ whole genome shotgun (WGS) entry which is preliminary data.</text>
</comment>
<accession>A0A9N7TTJ0</accession>
<gene>
    <name evidence="1" type="ORF">PLEPLA_LOCUS6498</name>
</gene>
<evidence type="ECO:0000313" key="2">
    <source>
        <dbReference type="Proteomes" id="UP001153269"/>
    </source>
</evidence>
<proteinExistence type="predicted"/>
<dbReference type="EMBL" id="CADEAL010000335">
    <property type="protein sequence ID" value="CAB1418672.1"/>
    <property type="molecule type" value="Genomic_DNA"/>
</dbReference>
<keyword evidence="2" id="KW-1185">Reference proteome</keyword>
<dbReference type="AlphaFoldDB" id="A0A9N7TTJ0"/>